<name>A0A830EYK4_9EURY</name>
<dbReference type="RefSeq" id="WP_188884277.1">
    <property type="nucleotide sequence ID" value="NZ_BMPF01000005.1"/>
</dbReference>
<dbReference type="Proteomes" id="UP000628840">
    <property type="component" value="Unassembled WGS sequence"/>
</dbReference>
<dbReference type="EMBL" id="BMPF01000005">
    <property type="protein sequence ID" value="GGL42644.1"/>
    <property type="molecule type" value="Genomic_DNA"/>
</dbReference>
<evidence type="ECO:0000313" key="2">
    <source>
        <dbReference type="Proteomes" id="UP000628840"/>
    </source>
</evidence>
<sequence>MTEHASTPSDDAGDGDAENDVWSRRSFVRYFAPISIAIPVVVETETFVGLLQNDFGEDSTWDDPTGVSVGIGGDLRPDLDTREKLQNAALTEVEDGRRLQLAVAVRNTADAPYRLELGAVTTDGGDTVEGGYTTDPVAPDETASFTAEYVLPADATPASVETTVTIGNQPSEKTVQLAPIPNR</sequence>
<keyword evidence="2" id="KW-1185">Reference proteome</keyword>
<proteinExistence type="predicted"/>
<accession>A0A830EYK4</accession>
<gene>
    <name evidence="1" type="ORF">GCM10009037_27740</name>
</gene>
<dbReference type="OrthoDB" id="260973at2157"/>
<comment type="caution">
    <text evidence="1">The sequence shown here is derived from an EMBL/GenBank/DDBJ whole genome shotgun (WGS) entry which is preliminary data.</text>
</comment>
<organism evidence="1 2">
    <name type="scientific">Halarchaeum grantii</name>
    <dbReference type="NCBI Taxonomy" id="1193105"/>
    <lineage>
        <taxon>Archaea</taxon>
        <taxon>Methanobacteriati</taxon>
        <taxon>Methanobacteriota</taxon>
        <taxon>Stenosarchaea group</taxon>
        <taxon>Halobacteria</taxon>
        <taxon>Halobacteriales</taxon>
        <taxon>Halobacteriaceae</taxon>
    </lineage>
</organism>
<evidence type="ECO:0000313" key="1">
    <source>
        <dbReference type="EMBL" id="GGL42644.1"/>
    </source>
</evidence>
<protein>
    <submittedName>
        <fullName evidence="1">Uncharacterized protein</fullName>
    </submittedName>
</protein>
<reference evidence="1 2" key="1">
    <citation type="journal article" date="2019" name="Int. J. Syst. Evol. Microbiol.">
        <title>The Global Catalogue of Microorganisms (GCM) 10K type strain sequencing project: providing services to taxonomists for standard genome sequencing and annotation.</title>
        <authorList>
            <consortium name="The Broad Institute Genomics Platform"/>
            <consortium name="The Broad Institute Genome Sequencing Center for Infectious Disease"/>
            <person name="Wu L."/>
            <person name="Ma J."/>
        </authorList>
    </citation>
    <scope>NUCLEOTIDE SEQUENCE [LARGE SCALE GENOMIC DNA]</scope>
    <source>
        <strain evidence="1 2">JCM 19585</strain>
    </source>
</reference>
<dbReference type="AlphaFoldDB" id="A0A830EYK4"/>